<name>A0ABW0ZLP4_9ACTN</name>
<feature type="transmembrane region" description="Helical" evidence="2">
    <location>
        <begin position="50"/>
        <end position="73"/>
    </location>
</feature>
<keyword evidence="2" id="KW-1133">Transmembrane helix</keyword>
<evidence type="ECO:0000256" key="2">
    <source>
        <dbReference type="SAM" id="Phobius"/>
    </source>
</evidence>
<keyword evidence="2" id="KW-0472">Membrane</keyword>
<feature type="region of interest" description="Disordered" evidence="1">
    <location>
        <begin position="1"/>
        <end position="29"/>
    </location>
</feature>
<organism evidence="3 4">
    <name type="scientific">Actinomadura rugatobispora</name>
    <dbReference type="NCBI Taxonomy" id="1994"/>
    <lineage>
        <taxon>Bacteria</taxon>
        <taxon>Bacillati</taxon>
        <taxon>Actinomycetota</taxon>
        <taxon>Actinomycetes</taxon>
        <taxon>Streptosporangiales</taxon>
        <taxon>Thermomonosporaceae</taxon>
        <taxon>Actinomadura</taxon>
    </lineage>
</organism>
<dbReference type="EMBL" id="JBHSON010000001">
    <property type="protein sequence ID" value="MFC5744205.1"/>
    <property type="molecule type" value="Genomic_DNA"/>
</dbReference>
<keyword evidence="4" id="KW-1185">Reference proteome</keyword>
<evidence type="ECO:0000313" key="4">
    <source>
        <dbReference type="Proteomes" id="UP001596074"/>
    </source>
</evidence>
<accession>A0ABW0ZLP4</accession>
<reference evidence="4" key="1">
    <citation type="journal article" date="2019" name="Int. J. Syst. Evol. Microbiol.">
        <title>The Global Catalogue of Microorganisms (GCM) 10K type strain sequencing project: providing services to taxonomists for standard genome sequencing and annotation.</title>
        <authorList>
            <consortium name="The Broad Institute Genomics Platform"/>
            <consortium name="The Broad Institute Genome Sequencing Center for Infectious Disease"/>
            <person name="Wu L."/>
            <person name="Ma J."/>
        </authorList>
    </citation>
    <scope>NUCLEOTIDE SEQUENCE [LARGE SCALE GENOMIC DNA]</scope>
    <source>
        <strain evidence="4">KCTC 42087</strain>
    </source>
</reference>
<protein>
    <recommendedName>
        <fullName evidence="5">DUF1772 domain-containing protein</fullName>
    </recommendedName>
</protein>
<dbReference type="RefSeq" id="WP_378279146.1">
    <property type="nucleotide sequence ID" value="NZ_JBHSON010000001.1"/>
</dbReference>
<feature type="compositionally biased region" description="Basic residues" evidence="1">
    <location>
        <begin position="1"/>
        <end position="11"/>
    </location>
</feature>
<comment type="caution">
    <text evidence="3">The sequence shown here is derived from an EMBL/GenBank/DDBJ whole genome shotgun (WGS) entry which is preliminary data.</text>
</comment>
<evidence type="ECO:0000313" key="3">
    <source>
        <dbReference type="EMBL" id="MFC5744205.1"/>
    </source>
</evidence>
<proteinExistence type="predicted"/>
<evidence type="ECO:0008006" key="5">
    <source>
        <dbReference type="Google" id="ProtNLM"/>
    </source>
</evidence>
<keyword evidence="2" id="KW-0812">Transmembrane</keyword>
<sequence length="134" mass="14774">MAVSIFRRREHRAADTDPAVTGPGETGAAPRRTVVVRRPSRWRRSRHNPISATILAAGWAAVLVLGLGMLLTWSDANPGNALVDATLDAGRWLASPFHDVFTRSSPEHQLYLNWAIAAGVYYALARVLAWLTRF</sequence>
<feature type="transmembrane region" description="Helical" evidence="2">
    <location>
        <begin position="111"/>
        <end position="131"/>
    </location>
</feature>
<evidence type="ECO:0000256" key="1">
    <source>
        <dbReference type="SAM" id="MobiDB-lite"/>
    </source>
</evidence>
<gene>
    <name evidence="3" type="ORF">ACFPZN_01110</name>
</gene>
<dbReference type="Proteomes" id="UP001596074">
    <property type="component" value="Unassembled WGS sequence"/>
</dbReference>